<proteinExistence type="predicted"/>
<accession>A0ACC1CYL4</accession>
<name>A0ACC1CYL4_9NEOP</name>
<protein>
    <submittedName>
        <fullName evidence="1">Uncharacterized protein</fullName>
    </submittedName>
</protein>
<sequence length="188" mass="22319">MSKLFWICVVVCTYGVVLALRVTPERFYVEYYNSDYIRYMNVSVRRLSRHSPYTFNVDFDALYYFGNNVTLKIEVYEEVSGRYIPIPIVVEKKLCDFLQNDQLFGQKWFKEISSDQICPFKSGEHKFRNINVNLDDFPFEIPFTWSSFMAKIRVDITAFLTEQADVRLSIWKQFYNIVRKPKGQTKSG</sequence>
<keyword evidence="2" id="KW-1185">Reference proteome</keyword>
<dbReference type="Proteomes" id="UP000824533">
    <property type="component" value="Linkage Group LG13"/>
</dbReference>
<gene>
    <name evidence="1" type="ORF">K1T71_007932</name>
</gene>
<comment type="caution">
    <text evidence="1">The sequence shown here is derived from an EMBL/GenBank/DDBJ whole genome shotgun (WGS) entry which is preliminary data.</text>
</comment>
<evidence type="ECO:0000313" key="2">
    <source>
        <dbReference type="Proteomes" id="UP000824533"/>
    </source>
</evidence>
<reference evidence="1 2" key="1">
    <citation type="journal article" date="2021" name="Front. Genet.">
        <title>Chromosome-Level Genome Assembly Reveals Significant Gene Expansion in the Toll and IMD Signaling Pathways of Dendrolimus kikuchii.</title>
        <authorList>
            <person name="Zhou J."/>
            <person name="Wu P."/>
            <person name="Xiong Z."/>
            <person name="Liu N."/>
            <person name="Zhao N."/>
            <person name="Ji M."/>
            <person name="Qiu Y."/>
            <person name="Yang B."/>
        </authorList>
    </citation>
    <scope>NUCLEOTIDE SEQUENCE [LARGE SCALE GENOMIC DNA]</scope>
    <source>
        <strain evidence="1">Ann1</strain>
    </source>
</reference>
<organism evidence="1 2">
    <name type="scientific">Dendrolimus kikuchii</name>
    <dbReference type="NCBI Taxonomy" id="765133"/>
    <lineage>
        <taxon>Eukaryota</taxon>
        <taxon>Metazoa</taxon>
        <taxon>Ecdysozoa</taxon>
        <taxon>Arthropoda</taxon>
        <taxon>Hexapoda</taxon>
        <taxon>Insecta</taxon>
        <taxon>Pterygota</taxon>
        <taxon>Neoptera</taxon>
        <taxon>Endopterygota</taxon>
        <taxon>Lepidoptera</taxon>
        <taxon>Glossata</taxon>
        <taxon>Ditrysia</taxon>
        <taxon>Bombycoidea</taxon>
        <taxon>Lasiocampidae</taxon>
        <taxon>Dendrolimus</taxon>
    </lineage>
</organism>
<evidence type="ECO:0000313" key="1">
    <source>
        <dbReference type="EMBL" id="KAJ0176753.1"/>
    </source>
</evidence>
<dbReference type="EMBL" id="CM034399">
    <property type="protein sequence ID" value="KAJ0176753.1"/>
    <property type="molecule type" value="Genomic_DNA"/>
</dbReference>